<keyword evidence="4 9" id="KW-0863">Zinc-finger</keyword>
<dbReference type="GO" id="GO:0005524">
    <property type="term" value="F:ATP binding"/>
    <property type="evidence" value="ECO:0007669"/>
    <property type="project" value="UniProtKB-KW"/>
</dbReference>
<dbReference type="OrthoDB" id="5857104at2759"/>
<evidence type="ECO:0000313" key="17">
    <source>
        <dbReference type="Proteomes" id="UP000078348"/>
    </source>
</evidence>
<dbReference type="InterPro" id="IPR019787">
    <property type="entry name" value="Znf_PHD-finger"/>
</dbReference>
<dbReference type="Proteomes" id="UP000078348">
    <property type="component" value="Unassembled WGS sequence"/>
</dbReference>
<feature type="region of interest" description="Disordered" evidence="11">
    <location>
        <begin position="1335"/>
        <end position="1379"/>
    </location>
</feature>
<keyword evidence="7" id="KW-0067">ATP-binding</keyword>
<proteinExistence type="predicted"/>
<keyword evidence="8" id="KW-0539">Nucleus</keyword>
<feature type="domain" description="Helicase C-terminal" evidence="14">
    <location>
        <begin position="920"/>
        <end position="1076"/>
    </location>
</feature>
<evidence type="ECO:0000313" key="16">
    <source>
        <dbReference type="EMBL" id="OAO13809.1"/>
    </source>
</evidence>
<feature type="region of interest" description="Disordered" evidence="11">
    <location>
        <begin position="37"/>
        <end position="82"/>
    </location>
</feature>
<dbReference type="GO" id="GO:0008270">
    <property type="term" value="F:zinc ion binding"/>
    <property type="evidence" value="ECO:0007669"/>
    <property type="project" value="UniProtKB-KW"/>
</dbReference>
<dbReference type="Pfam" id="PF00385">
    <property type="entry name" value="Chromo"/>
    <property type="match status" value="1"/>
</dbReference>
<dbReference type="InterPro" id="IPR014001">
    <property type="entry name" value="Helicase_ATP-bd"/>
</dbReference>
<evidence type="ECO:0000256" key="1">
    <source>
        <dbReference type="ARBA" id="ARBA00004123"/>
    </source>
</evidence>
<dbReference type="InterPro" id="IPR027417">
    <property type="entry name" value="P-loop_NTPase"/>
</dbReference>
<dbReference type="SMART" id="SM00487">
    <property type="entry name" value="DEXDc"/>
    <property type="match status" value="1"/>
</dbReference>
<dbReference type="Pfam" id="PF00628">
    <property type="entry name" value="PHD"/>
    <property type="match status" value="1"/>
</dbReference>
<dbReference type="Gene3D" id="2.30.42.10">
    <property type="match status" value="1"/>
</dbReference>
<accession>A0A196SCS4</accession>
<dbReference type="GO" id="GO:0000785">
    <property type="term" value="C:chromatin"/>
    <property type="evidence" value="ECO:0007669"/>
    <property type="project" value="TreeGrafter"/>
</dbReference>
<keyword evidence="3" id="KW-0547">Nucleotide-binding</keyword>
<dbReference type="SMART" id="SM00490">
    <property type="entry name" value="HELICc"/>
    <property type="match status" value="1"/>
</dbReference>
<dbReference type="GO" id="GO:0003682">
    <property type="term" value="F:chromatin binding"/>
    <property type="evidence" value="ECO:0007669"/>
    <property type="project" value="TreeGrafter"/>
</dbReference>
<evidence type="ECO:0000256" key="6">
    <source>
        <dbReference type="ARBA" id="ARBA00022833"/>
    </source>
</evidence>
<dbReference type="SMART" id="SM00249">
    <property type="entry name" value="PHD"/>
    <property type="match status" value="2"/>
</dbReference>
<dbReference type="PANTHER" id="PTHR45623:SF11">
    <property type="entry name" value="KISMET, ISOFORM C"/>
    <property type="match status" value="1"/>
</dbReference>
<evidence type="ECO:0000256" key="11">
    <source>
        <dbReference type="SAM" id="MobiDB-lite"/>
    </source>
</evidence>
<dbReference type="InterPro" id="IPR001650">
    <property type="entry name" value="Helicase_C-like"/>
</dbReference>
<protein>
    <submittedName>
        <fullName evidence="16">Chromodomain protein</fullName>
    </submittedName>
</protein>
<dbReference type="InterPro" id="IPR013083">
    <property type="entry name" value="Znf_RING/FYVE/PHD"/>
</dbReference>
<dbReference type="SUPFAM" id="SSF50156">
    <property type="entry name" value="PDZ domain-like"/>
    <property type="match status" value="1"/>
</dbReference>
<dbReference type="SUPFAM" id="SSF52540">
    <property type="entry name" value="P-loop containing nucleoside triphosphate hydrolases"/>
    <property type="match status" value="2"/>
</dbReference>
<dbReference type="Gene3D" id="2.40.50.40">
    <property type="match status" value="1"/>
</dbReference>
<dbReference type="GO" id="GO:0003677">
    <property type="term" value="F:DNA binding"/>
    <property type="evidence" value="ECO:0007669"/>
    <property type="project" value="TreeGrafter"/>
</dbReference>
<sequence>MQSGAYGLQYGSVQQPLGVAAPQQQAVYGASNPGDAYAGVSQQVQQSQQPNPYGAVGNPGNPGNAGATGTASTASTQAPSQSSYPVYEKNAATALMGFPNSVRSITNARTGQVEYYQTQLIVTDLKKNEWGFGINLGDSDGVVRIQGCRSNPDGTKSPGQLNPDIKVGDVLYKVQNTLLTGKTPLNVAVDTMKHCQTVRLSLLRHVPISAASAGVAAAQKPMQPMPQEIQVYSEMRSDQLHQLQYQIMVLRYLQGRRMPDQNIITNALGIRSGYAQQRQKPKMLQAKKAYRKKRNHSDSDSDEDDDYRIFVAPTDAPRRSLREHTKKKIYYQEEELEREDEKYQNEVKEMNEERKDENEVLGKIELITGGRYRPRPDTNAEELELLIKWSNHSYFHLDWIFKSDFEALGQGAVFRCRHFINKHPTIEHFAANEKMPPDSEYYDPDLACIDRVLWMRELKNTEGHSTSDFTESMSLYEKVKLLLESPLLPYFYTPYKIYLFKQYIKGVDDLNAKRKELRESVATTHDDISDELRQYDALEEQYSQYVPEIVPIPTAQQLVLVKWNNQAYDQVTWELEEDVKHEQSKIVAFHRNNRVPDIRTLVSPFSDQRPPPESYKQYKTSMPLKNGVVLREYQIEGSIALLNHFFTTEHIRGPFLILAPLSTLGHWKREIENATDLNVVFYHSPHGGMESRERIRSYEFHYPGNESNGLYKFNVLLTTYNILMADLEVLQDIHWKYMIVDEAQRAKSQNTKLFSALKQIKTDAKLLLTGTPLQNNMNELWSLLNFIEPATFASETEFINRFGNLTDANQVAALHSLLRPFFLRRVKSDVEKNIPPKVETIVDVELTMLQKKYYRAIYERNRAYLEFEGSSMAQLVSIVTELRKCCNHPFMIRGVVEKETRNDRLLYNKLLVQSSGKFMLLSKLLPDLQAKGHQVLIFSQFINTLNLLEDLLALLGFTFDRLDGSVRGDLRQQKIDRFNAGKAFAFLLSTKAGGLGLNLTAADTVIIFDNDWNPQNDVQAEARAHRIGQQKSVRVYRLVTKGTYEEELFSRANRKLGLSQAVFDSSGIQNHFRGPTMEDTSALLDMDVKKIEQLLKYGAFAFNDASDGKNTIETLDFNEFMKQNSRTFVIKDNGESEEQVPAGPDGAPVSATGATGATGKAGTPGAEGTTGTAGTKEGEENHLRFNQAAFVSRGDNHDVDFSDPQFWDKILGPRLGEKLLRNLDHILESKDVDEVAEYVQDLCTLVTEVVKEKMSGNIHRDYNNVLDVLHTLSMSNFFFGSLDVGELAGRWKDVLELKGRQLRRKKMVKKTVTEEGRTVQLLDFIDLEQGMFKDNWNESDSDAPSRKTKRPRAKKEGEEKPKRRRKQPVAEPELSNLRVRLTPRPAGEKMMYVLDEVVETGEKAAKKRGRKPAEDKEHARRAKKNHAEIYFDLCSEIAKASFENYCATCKSIPRSEWFCSVCYGDEAFPENPFLQCAKCGCVVHRYCYGVERVPAAGEAWLCDYCQFVQDKGLPWKWNELVCPLCYYTGGSYKQTVGGRWVHTLCAVWASEIKFGDEIRMRNISGLEAIPDSAFKYKCCACHKTGSYCIKCMNPACSKHFHPICGRKNNYRMEFVENEGLQSFCDKHGKKKRQRAPRAAKAAKESEEEDVYLEDE</sequence>
<evidence type="ECO:0000256" key="4">
    <source>
        <dbReference type="ARBA" id="ARBA00022771"/>
    </source>
</evidence>
<feature type="domain" description="PHD-type" evidence="12">
    <location>
        <begin position="1456"/>
        <end position="1508"/>
    </location>
</feature>
<gene>
    <name evidence="16" type="ORF">AV274_4484</name>
</gene>
<feature type="region of interest" description="Disordered" evidence="11">
    <location>
        <begin position="1627"/>
        <end position="1655"/>
    </location>
</feature>
<dbReference type="PANTHER" id="PTHR45623">
    <property type="entry name" value="CHROMODOMAIN-HELICASE-DNA-BINDING PROTEIN 3-RELATED-RELATED"/>
    <property type="match status" value="1"/>
</dbReference>
<feature type="compositionally biased region" description="Basic residues" evidence="11">
    <location>
        <begin position="1627"/>
        <end position="1637"/>
    </location>
</feature>
<dbReference type="InterPro" id="IPR038718">
    <property type="entry name" value="SNF2-like_sf"/>
</dbReference>
<dbReference type="EMBL" id="LXWW01000320">
    <property type="protein sequence ID" value="OAO13809.1"/>
    <property type="molecule type" value="Genomic_DNA"/>
</dbReference>
<dbReference type="InterPro" id="IPR016197">
    <property type="entry name" value="Chromo-like_dom_sf"/>
</dbReference>
<evidence type="ECO:0000256" key="7">
    <source>
        <dbReference type="ARBA" id="ARBA00022840"/>
    </source>
</evidence>
<keyword evidence="17" id="KW-1185">Reference proteome</keyword>
<dbReference type="CDD" id="cd15571">
    <property type="entry name" value="ePHD"/>
    <property type="match status" value="1"/>
</dbReference>
<dbReference type="Pfam" id="PF00176">
    <property type="entry name" value="SNF2-rel_dom"/>
    <property type="match status" value="1"/>
</dbReference>
<name>A0A196SCS4_BLAHN</name>
<dbReference type="SUPFAM" id="SSF54160">
    <property type="entry name" value="Chromo domain-like"/>
    <property type="match status" value="1"/>
</dbReference>
<feature type="compositionally biased region" description="Low complexity" evidence="11">
    <location>
        <begin position="40"/>
        <end position="82"/>
    </location>
</feature>
<evidence type="ECO:0000256" key="2">
    <source>
        <dbReference type="ARBA" id="ARBA00022723"/>
    </source>
</evidence>
<evidence type="ECO:0000256" key="5">
    <source>
        <dbReference type="ARBA" id="ARBA00022801"/>
    </source>
</evidence>
<evidence type="ECO:0000256" key="10">
    <source>
        <dbReference type="SAM" id="Coils"/>
    </source>
</evidence>
<dbReference type="PROSITE" id="PS50016">
    <property type="entry name" value="ZF_PHD_2"/>
    <property type="match status" value="1"/>
</dbReference>
<dbReference type="InterPro" id="IPR023780">
    <property type="entry name" value="Chromo_domain"/>
</dbReference>
<keyword evidence="10" id="KW-0175">Coiled coil</keyword>
<dbReference type="PROSITE" id="PS51805">
    <property type="entry name" value="EPHD"/>
    <property type="match status" value="1"/>
</dbReference>
<keyword evidence="2" id="KW-0479">Metal-binding</keyword>
<dbReference type="Gene3D" id="3.40.50.10810">
    <property type="entry name" value="Tandem AAA-ATPase domain"/>
    <property type="match status" value="1"/>
</dbReference>
<keyword evidence="5" id="KW-0378">Hydrolase</keyword>
<feature type="compositionally biased region" description="Acidic residues" evidence="11">
    <location>
        <begin position="1645"/>
        <end position="1655"/>
    </location>
</feature>
<dbReference type="Pfam" id="PF00271">
    <property type="entry name" value="Helicase_C"/>
    <property type="match status" value="1"/>
</dbReference>
<evidence type="ECO:0000259" key="13">
    <source>
        <dbReference type="PROSITE" id="PS51192"/>
    </source>
</evidence>
<dbReference type="InterPro" id="IPR001965">
    <property type="entry name" value="Znf_PHD"/>
</dbReference>
<evidence type="ECO:0000256" key="3">
    <source>
        <dbReference type="ARBA" id="ARBA00022741"/>
    </source>
</evidence>
<keyword evidence="6" id="KW-0862">Zinc</keyword>
<dbReference type="InterPro" id="IPR036034">
    <property type="entry name" value="PDZ_sf"/>
</dbReference>
<feature type="coiled-coil region" evidence="10">
    <location>
        <begin position="333"/>
        <end position="360"/>
    </location>
</feature>
<dbReference type="PROSITE" id="PS51192">
    <property type="entry name" value="HELICASE_ATP_BIND_1"/>
    <property type="match status" value="1"/>
</dbReference>
<dbReference type="GO" id="GO:0042393">
    <property type="term" value="F:histone binding"/>
    <property type="evidence" value="ECO:0007669"/>
    <property type="project" value="TreeGrafter"/>
</dbReference>
<dbReference type="GO" id="GO:0140658">
    <property type="term" value="F:ATP-dependent chromatin remodeler activity"/>
    <property type="evidence" value="ECO:0007669"/>
    <property type="project" value="TreeGrafter"/>
</dbReference>
<dbReference type="GO" id="GO:0005634">
    <property type="term" value="C:nucleus"/>
    <property type="evidence" value="ECO:0007669"/>
    <property type="project" value="UniProtKB-SubCell"/>
</dbReference>
<evidence type="ECO:0000256" key="8">
    <source>
        <dbReference type="ARBA" id="ARBA00023242"/>
    </source>
</evidence>
<dbReference type="InterPro" id="IPR034732">
    <property type="entry name" value="EPHD"/>
</dbReference>
<reference evidence="16 17" key="1">
    <citation type="submission" date="2016-05" db="EMBL/GenBank/DDBJ databases">
        <title>Nuclear genome of Blastocystis sp. subtype 1 NandII.</title>
        <authorList>
            <person name="Gentekaki E."/>
            <person name="Curtis B."/>
            <person name="Stairs C."/>
            <person name="Eme L."/>
            <person name="Herman E."/>
            <person name="Klimes V."/>
            <person name="Arias M.C."/>
            <person name="Elias M."/>
            <person name="Hilliou F."/>
            <person name="Klute M."/>
            <person name="Malik S.-B."/>
            <person name="Pightling A."/>
            <person name="Rachubinski R."/>
            <person name="Salas D."/>
            <person name="Schlacht A."/>
            <person name="Suga H."/>
            <person name="Archibald J."/>
            <person name="Ball S.G."/>
            <person name="Clark G."/>
            <person name="Dacks J."/>
            <person name="Van Der Giezen M."/>
            <person name="Tsaousis A."/>
            <person name="Roger A."/>
        </authorList>
    </citation>
    <scope>NUCLEOTIDE SEQUENCE [LARGE SCALE GENOMIC DNA]</scope>
    <source>
        <strain evidence="17">ATCC 50177 / NandII</strain>
    </source>
</reference>
<dbReference type="CDD" id="cd18793">
    <property type="entry name" value="SF2_C_SNF"/>
    <property type="match status" value="1"/>
</dbReference>
<organism evidence="16 17">
    <name type="scientific">Blastocystis sp. subtype 1 (strain ATCC 50177 / NandII)</name>
    <dbReference type="NCBI Taxonomy" id="478820"/>
    <lineage>
        <taxon>Eukaryota</taxon>
        <taxon>Sar</taxon>
        <taxon>Stramenopiles</taxon>
        <taxon>Bigyra</taxon>
        <taxon>Opalozoa</taxon>
        <taxon>Opalinata</taxon>
        <taxon>Blastocystidae</taxon>
        <taxon>Blastocystis</taxon>
    </lineage>
</organism>
<feature type="domain" description="Helicase ATP-binding" evidence="13">
    <location>
        <begin position="639"/>
        <end position="790"/>
    </location>
</feature>
<comment type="caution">
    <text evidence="16">The sequence shown here is derived from an EMBL/GenBank/DDBJ whole genome shotgun (WGS) entry which is preliminary data.</text>
</comment>
<dbReference type="Gene3D" id="3.40.50.300">
    <property type="entry name" value="P-loop containing nucleotide triphosphate hydrolases"/>
    <property type="match status" value="1"/>
</dbReference>
<evidence type="ECO:0000259" key="15">
    <source>
        <dbReference type="PROSITE" id="PS51805"/>
    </source>
</evidence>
<dbReference type="SUPFAM" id="SSF57903">
    <property type="entry name" value="FYVE/PHD zinc finger"/>
    <property type="match status" value="1"/>
</dbReference>
<feature type="region of interest" description="Disordered" evidence="11">
    <location>
        <begin position="286"/>
        <end position="308"/>
    </location>
</feature>
<dbReference type="Gene3D" id="3.30.40.10">
    <property type="entry name" value="Zinc/RING finger domain, C3HC4 (zinc finger)"/>
    <property type="match status" value="2"/>
</dbReference>
<evidence type="ECO:0000259" key="12">
    <source>
        <dbReference type="PROSITE" id="PS50016"/>
    </source>
</evidence>
<dbReference type="Pfam" id="PF13832">
    <property type="entry name" value="zf-HC5HC2H_2"/>
    <property type="match status" value="1"/>
</dbReference>
<dbReference type="GO" id="GO:0016887">
    <property type="term" value="F:ATP hydrolysis activity"/>
    <property type="evidence" value="ECO:0007669"/>
    <property type="project" value="TreeGrafter"/>
</dbReference>
<feature type="domain" description="PHD-type" evidence="15">
    <location>
        <begin position="1516"/>
        <end position="1628"/>
    </location>
</feature>
<feature type="region of interest" description="Disordered" evidence="11">
    <location>
        <begin position="1135"/>
        <end position="1180"/>
    </location>
</feature>
<dbReference type="STRING" id="478820.A0A196SCS4"/>
<dbReference type="InterPro" id="IPR011011">
    <property type="entry name" value="Znf_FYVE_PHD"/>
</dbReference>
<dbReference type="InterPro" id="IPR000330">
    <property type="entry name" value="SNF2_N"/>
</dbReference>
<evidence type="ECO:0000256" key="9">
    <source>
        <dbReference type="PROSITE-ProRule" id="PRU00146"/>
    </source>
</evidence>
<evidence type="ECO:0000259" key="14">
    <source>
        <dbReference type="PROSITE" id="PS51194"/>
    </source>
</evidence>
<feature type="compositionally biased region" description="Low complexity" evidence="11">
    <location>
        <begin position="1151"/>
        <end position="1175"/>
    </location>
</feature>
<dbReference type="InterPro" id="IPR049730">
    <property type="entry name" value="SNF2/RAD54-like_C"/>
</dbReference>
<dbReference type="PROSITE" id="PS51194">
    <property type="entry name" value="HELICASE_CTER"/>
    <property type="match status" value="1"/>
</dbReference>
<comment type="subcellular location">
    <subcellularLocation>
        <location evidence="1">Nucleus</location>
    </subcellularLocation>
</comment>